<feature type="compositionally biased region" description="Acidic residues" evidence="7">
    <location>
        <begin position="965"/>
        <end position="975"/>
    </location>
</feature>
<keyword evidence="5" id="KW-0862">Zinc</keyword>
<keyword evidence="1 6" id="KW-0853">WD repeat</keyword>
<evidence type="ECO:0000256" key="3">
    <source>
        <dbReference type="ARBA" id="ARBA00022737"/>
    </source>
</evidence>
<dbReference type="AlphaFoldDB" id="A0A4R5XHV5"/>
<evidence type="ECO:0000256" key="2">
    <source>
        <dbReference type="ARBA" id="ARBA00022723"/>
    </source>
</evidence>
<keyword evidence="3" id="KW-0677">Repeat</keyword>
<evidence type="ECO:0000313" key="9">
    <source>
        <dbReference type="Proteomes" id="UP000294933"/>
    </source>
</evidence>
<dbReference type="VEuPathDB" id="FungiDB:BD410DRAFT_45075"/>
<protein>
    <submittedName>
        <fullName evidence="8">Uncharacterized protein</fullName>
    </submittedName>
</protein>
<dbReference type="GO" id="GO:1904263">
    <property type="term" value="P:positive regulation of TORC1 signaling"/>
    <property type="evidence" value="ECO:0007669"/>
    <property type="project" value="TreeGrafter"/>
</dbReference>
<dbReference type="Gene3D" id="2.130.10.10">
    <property type="entry name" value="YVTN repeat-like/Quinoprotein amine dehydrogenase"/>
    <property type="match status" value="1"/>
</dbReference>
<dbReference type="SUPFAM" id="SSF50978">
    <property type="entry name" value="WD40 repeat-like"/>
    <property type="match status" value="1"/>
</dbReference>
<evidence type="ECO:0000256" key="6">
    <source>
        <dbReference type="PROSITE-ProRule" id="PRU00221"/>
    </source>
</evidence>
<feature type="compositionally biased region" description="Low complexity" evidence="7">
    <location>
        <begin position="683"/>
        <end position="693"/>
    </location>
</feature>
<feature type="repeat" description="WD" evidence="6">
    <location>
        <begin position="253"/>
        <end position="298"/>
    </location>
</feature>
<keyword evidence="9" id="KW-1185">Reference proteome</keyword>
<feature type="compositionally biased region" description="Polar residues" evidence="7">
    <location>
        <begin position="915"/>
        <end position="929"/>
    </location>
</feature>
<dbReference type="GO" id="GO:0005774">
    <property type="term" value="C:vacuolar membrane"/>
    <property type="evidence" value="ECO:0007669"/>
    <property type="project" value="TreeGrafter"/>
</dbReference>
<dbReference type="Pfam" id="PF00400">
    <property type="entry name" value="WD40"/>
    <property type="match status" value="2"/>
</dbReference>
<dbReference type="InterPro" id="IPR037590">
    <property type="entry name" value="WDR24"/>
</dbReference>
<sequence>MPFTTTPPSRPSIVVPGTSSLSIAPATHEAFKFTDSRNHGYQGPTRSVTLPRASTSGGTFAKSQDGMRCVVAGRESLRILRISEGSSNANPEHRYVVGRGGQRIDASRNLWAGSGLKVDSSSTDVAWGHKTYDNKIITSARNGELIVWDLNKSGPSKFERRVKDHTRAINKIAYSPVLMHYLISGSADGLMRVWDLRDMSKSVLWIHHPTAIRSVICSPCSSNSLHVVSGLDNGTIHRWDLRSGQKGQLDRMPVAHTGPILAFDWTNPNGIIGGWLASAGLDRCVKVWDLRSNDGAPSGAANTGNPNLSHIPQKPMYTLHTSFPVRRVAWRPGYETELAIASNNEFGYPVSSAPTAAAVAAITSPGDMSGLLANLNIRQGNNTAMATNLQTVGSADSGSVSSKGSDSSTVAVGPMKGPGDLIEIWDVRRPWIAKWSVDGSCVEGGVTDMTFADSHAIWTLHPSGAFSQMDLRHSSKPIDSVPRVGITWNAAGTMTFVTDNKALWELPYDDTEKSVAALETKAYEKKIGDPVFIPTTQTLGSCAIGQEASQLQGFAMMAASYRIEGTDRRNLCEINAKVAFDAGQYEAGQTWLLLQSLLTDLLPPRPPYPTVPNAPHIVHSLSAPAAVSKLRTPPREAPQRSSSSEPAVPTRAAASVDGNHKDASAGMPPSARVPSSTRDRSSTRTPSSTRAPSVFQRSTPSSPLSPSFQGISSPRTPAPRSRSRRQPSITVLPSGKVHHPSMTRSSLSAPSIHSESPSDSNKSHSNLRHVGEGALDDSDSSEEKSSDSARRGEEPAMMSNEALSPLSHSSPLLDPVGSRHSPSPLSKEDRDWAEDERDEDSVSPASSETESNGSVESNRASRSSPVNRGTRSPSPSRIVRNSPISLSVSVSRHPIHKQESHSSIRTVIAGDTGSIHDSPTTEPGNSESSGLKADKPQGKTSPSQVHHRRPSQTFANGTPSKSSPDEESEVADEDDFDEARFLRGCEADIRLAESKYRDVGWSSFREGLEYFADAGDVQLCAMLSCIAREELQISHSRASRFIEAYLEILTRLKLDSAAAYLRKYVDTPDIRQSTKTQTSILTSCPKCRKAVLPQSSDSDMVARRLRGGYNYCQTCKQSVMRCSIW</sequence>
<keyword evidence="2" id="KW-0479">Metal-binding</keyword>
<dbReference type="InterPro" id="IPR036322">
    <property type="entry name" value="WD40_repeat_dom_sf"/>
</dbReference>
<feature type="compositionally biased region" description="Acidic residues" evidence="7">
    <location>
        <begin position="831"/>
        <end position="841"/>
    </location>
</feature>
<dbReference type="PROSITE" id="PS00678">
    <property type="entry name" value="WD_REPEATS_1"/>
    <property type="match status" value="2"/>
</dbReference>
<proteinExistence type="predicted"/>
<dbReference type="Proteomes" id="UP000294933">
    <property type="component" value="Unassembled WGS sequence"/>
</dbReference>
<feature type="compositionally biased region" description="Polar residues" evidence="7">
    <location>
        <begin position="44"/>
        <end position="62"/>
    </location>
</feature>
<evidence type="ECO:0000256" key="1">
    <source>
        <dbReference type="ARBA" id="ARBA00022574"/>
    </source>
</evidence>
<evidence type="ECO:0000256" key="4">
    <source>
        <dbReference type="ARBA" id="ARBA00022771"/>
    </source>
</evidence>
<dbReference type="SUPFAM" id="SSF101908">
    <property type="entry name" value="Putative isomerase YbhE"/>
    <property type="match status" value="1"/>
</dbReference>
<dbReference type="InterPro" id="IPR019775">
    <property type="entry name" value="WD40_repeat_CS"/>
</dbReference>
<dbReference type="PANTHER" id="PTHR46200:SF1">
    <property type="entry name" value="GATOR COMPLEX PROTEIN WDR24"/>
    <property type="match status" value="1"/>
</dbReference>
<evidence type="ECO:0000256" key="5">
    <source>
        <dbReference type="ARBA" id="ARBA00022833"/>
    </source>
</evidence>
<dbReference type="PANTHER" id="PTHR46200">
    <property type="entry name" value="GATOR COMPLEX PROTEIN WDR24"/>
    <property type="match status" value="1"/>
</dbReference>
<dbReference type="InterPro" id="IPR001680">
    <property type="entry name" value="WD40_rpt"/>
</dbReference>
<dbReference type="GO" id="GO:0005829">
    <property type="term" value="C:cytosol"/>
    <property type="evidence" value="ECO:0007669"/>
    <property type="project" value="TreeGrafter"/>
</dbReference>
<feature type="region of interest" description="Disordered" evidence="7">
    <location>
        <begin position="35"/>
        <end position="62"/>
    </location>
</feature>
<dbReference type="GO" id="GO:0008270">
    <property type="term" value="F:zinc ion binding"/>
    <property type="evidence" value="ECO:0007669"/>
    <property type="project" value="UniProtKB-KW"/>
</dbReference>
<gene>
    <name evidence="8" type="ORF">BD410DRAFT_45075</name>
</gene>
<dbReference type="PROSITE" id="PS50082">
    <property type="entry name" value="WD_REPEATS_2"/>
    <property type="match status" value="2"/>
</dbReference>
<dbReference type="STRING" id="50990.A0A4R5XHV5"/>
<feature type="compositionally biased region" description="Low complexity" evidence="7">
    <location>
        <begin position="803"/>
        <end position="813"/>
    </location>
</feature>
<feature type="compositionally biased region" description="Basic and acidic residues" evidence="7">
    <location>
        <begin position="781"/>
        <end position="794"/>
    </location>
</feature>
<name>A0A4R5XHV5_9AGAM</name>
<dbReference type="EMBL" id="ML170156">
    <property type="protein sequence ID" value="TDL29867.1"/>
    <property type="molecule type" value="Genomic_DNA"/>
</dbReference>
<dbReference type="GO" id="GO:0061700">
    <property type="term" value="C:GATOR2 complex"/>
    <property type="evidence" value="ECO:0007669"/>
    <property type="project" value="TreeGrafter"/>
</dbReference>
<dbReference type="SMART" id="SM00320">
    <property type="entry name" value="WD40"/>
    <property type="match status" value="4"/>
</dbReference>
<reference evidence="8 9" key="1">
    <citation type="submission" date="2018-06" db="EMBL/GenBank/DDBJ databases">
        <title>A transcriptomic atlas of mushroom development highlights an independent origin of complex multicellularity.</title>
        <authorList>
            <consortium name="DOE Joint Genome Institute"/>
            <person name="Krizsan K."/>
            <person name="Almasi E."/>
            <person name="Merenyi Z."/>
            <person name="Sahu N."/>
            <person name="Viragh M."/>
            <person name="Koszo T."/>
            <person name="Mondo S."/>
            <person name="Kiss B."/>
            <person name="Balint B."/>
            <person name="Kues U."/>
            <person name="Barry K."/>
            <person name="Hegedus J.C."/>
            <person name="Henrissat B."/>
            <person name="Johnson J."/>
            <person name="Lipzen A."/>
            <person name="Ohm R."/>
            <person name="Nagy I."/>
            <person name="Pangilinan J."/>
            <person name="Yan J."/>
            <person name="Xiong Y."/>
            <person name="Grigoriev I.V."/>
            <person name="Hibbett D.S."/>
            <person name="Nagy L.G."/>
        </authorList>
    </citation>
    <scope>NUCLEOTIDE SEQUENCE [LARGE SCALE GENOMIC DNA]</scope>
    <source>
        <strain evidence="8 9">SZMC22713</strain>
    </source>
</reference>
<feature type="compositionally biased region" description="Polar residues" evidence="7">
    <location>
        <begin position="843"/>
        <end position="875"/>
    </location>
</feature>
<evidence type="ECO:0000313" key="8">
    <source>
        <dbReference type="EMBL" id="TDL29867.1"/>
    </source>
</evidence>
<accession>A0A4R5XHV5</accession>
<feature type="compositionally biased region" description="Polar residues" evidence="7">
    <location>
        <begin position="695"/>
        <end position="711"/>
    </location>
</feature>
<dbReference type="OrthoDB" id="60955at2759"/>
<feature type="compositionally biased region" description="Polar residues" evidence="7">
    <location>
        <begin position="951"/>
        <end position="962"/>
    </location>
</feature>
<dbReference type="GO" id="GO:0016239">
    <property type="term" value="P:positive regulation of macroautophagy"/>
    <property type="evidence" value="ECO:0007669"/>
    <property type="project" value="TreeGrafter"/>
</dbReference>
<organism evidence="8 9">
    <name type="scientific">Rickenella mellea</name>
    <dbReference type="NCBI Taxonomy" id="50990"/>
    <lineage>
        <taxon>Eukaryota</taxon>
        <taxon>Fungi</taxon>
        <taxon>Dikarya</taxon>
        <taxon>Basidiomycota</taxon>
        <taxon>Agaricomycotina</taxon>
        <taxon>Agaricomycetes</taxon>
        <taxon>Hymenochaetales</taxon>
        <taxon>Rickenellaceae</taxon>
        <taxon>Rickenella</taxon>
    </lineage>
</organism>
<feature type="region of interest" description="Disordered" evidence="7">
    <location>
        <begin position="628"/>
        <end position="975"/>
    </location>
</feature>
<dbReference type="InterPro" id="IPR015943">
    <property type="entry name" value="WD40/YVTN_repeat-like_dom_sf"/>
</dbReference>
<feature type="repeat" description="WD" evidence="6">
    <location>
        <begin position="162"/>
        <end position="204"/>
    </location>
</feature>
<feature type="compositionally biased region" description="Polar residues" evidence="7">
    <location>
        <begin position="742"/>
        <end position="764"/>
    </location>
</feature>
<keyword evidence="4" id="KW-0863">Zinc-finger</keyword>
<evidence type="ECO:0000256" key="7">
    <source>
        <dbReference type="SAM" id="MobiDB-lite"/>
    </source>
</evidence>
<dbReference type="PROSITE" id="PS50294">
    <property type="entry name" value="WD_REPEATS_REGION"/>
    <property type="match status" value="1"/>
</dbReference>